<reference evidence="7" key="1">
    <citation type="submission" date="2015-10" db="EMBL/GenBank/DDBJ databases">
        <authorList>
            <person name="Luecker S."/>
            <person name="Luecker S."/>
        </authorList>
    </citation>
    <scope>NUCLEOTIDE SEQUENCE [LARGE SCALE GENOMIC DNA]</scope>
</reference>
<dbReference type="NCBIfam" id="TIGR04409">
    <property type="entry name" value="LptC_YrbK"/>
    <property type="match status" value="1"/>
</dbReference>
<proteinExistence type="predicted"/>
<keyword evidence="4" id="KW-1133">Transmembrane helix</keyword>
<evidence type="ECO:0000256" key="4">
    <source>
        <dbReference type="ARBA" id="ARBA00022989"/>
    </source>
</evidence>
<evidence type="ECO:0000313" key="7">
    <source>
        <dbReference type="Proteomes" id="UP000198736"/>
    </source>
</evidence>
<dbReference type="EMBL" id="CZPZ01000002">
    <property type="protein sequence ID" value="CUS32295.1"/>
    <property type="molecule type" value="Genomic_DNA"/>
</dbReference>
<dbReference type="InterPro" id="IPR052363">
    <property type="entry name" value="LPS_export_LptC"/>
</dbReference>
<keyword evidence="5" id="KW-0472">Membrane</keyword>
<dbReference type="GO" id="GO:0030288">
    <property type="term" value="C:outer membrane-bounded periplasmic space"/>
    <property type="evidence" value="ECO:0007669"/>
    <property type="project" value="TreeGrafter"/>
</dbReference>
<dbReference type="Proteomes" id="UP000198736">
    <property type="component" value="Unassembled WGS sequence"/>
</dbReference>
<evidence type="ECO:0000256" key="5">
    <source>
        <dbReference type="ARBA" id="ARBA00023136"/>
    </source>
</evidence>
<dbReference type="RefSeq" id="WP_090894286.1">
    <property type="nucleotide sequence ID" value="NZ_CZPZ01000002.1"/>
</dbReference>
<dbReference type="GO" id="GO:0017089">
    <property type="term" value="F:glycolipid transfer activity"/>
    <property type="evidence" value="ECO:0007669"/>
    <property type="project" value="TreeGrafter"/>
</dbReference>
<dbReference type="AlphaFoldDB" id="A0A0S4L3X4"/>
<dbReference type="PANTHER" id="PTHR37481">
    <property type="entry name" value="LIPOPOLYSACCHARIDE EXPORT SYSTEM PROTEIN LPTC"/>
    <property type="match status" value="1"/>
</dbReference>
<dbReference type="STRING" id="1742973.COMA2_100046"/>
<dbReference type="GO" id="GO:0015221">
    <property type="term" value="F:lipopolysaccharide transmembrane transporter activity"/>
    <property type="evidence" value="ECO:0007669"/>
    <property type="project" value="InterPro"/>
</dbReference>
<accession>A0A0S4L3X4</accession>
<keyword evidence="3" id="KW-0812">Transmembrane</keyword>
<evidence type="ECO:0000256" key="1">
    <source>
        <dbReference type="ARBA" id="ARBA00022475"/>
    </source>
</evidence>
<dbReference type="OrthoDB" id="9791393at2"/>
<sequence>MWELLARRALLTLSVLLAAFLGYLLFRNGDSAQNGRPIPPESIEQADAKILEFVFTQSKGDVVQWQVQAKQARLFEQEKRAVLRDVALTFYSTGGDEVIVHGDEGTLDTATKNFRLANHQTPIVVETTSGYTIYTNHLVWTDQTREIRTQDPVRIVGHGLEVKGQGLLGRMESEEFEVLQDVHVDLAPSS</sequence>
<dbReference type="GO" id="GO:0005886">
    <property type="term" value="C:plasma membrane"/>
    <property type="evidence" value="ECO:0007669"/>
    <property type="project" value="InterPro"/>
</dbReference>
<keyword evidence="2" id="KW-0997">Cell inner membrane</keyword>
<protein>
    <recommendedName>
        <fullName evidence="8">LPS export ABC transporter periplasmic protein LptC</fullName>
    </recommendedName>
</protein>
<organism evidence="6 7">
    <name type="scientific">Candidatus Nitrospira nitrificans</name>
    <dbReference type="NCBI Taxonomy" id="1742973"/>
    <lineage>
        <taxon>Bacteria</taxon>
        <taxon>Pseudomonadati</taxon>
        <taxon>Nitrospirota</taxon>
        <taxon>Nitrospiria</taxon>
        <taxon>Nitrospirales</taxon>
        <taxon>Nitrospiraceae</taxon>
        <taxon>Nitrospira</taxon>
    </lineage>
</organism>
<keyword evidence="7" id="KW-1185">Reference proteome</keyword>
<evidence type="ECO:0000256" key="3">
    <source>
        <dbReference type="ARBA" id="ARBA00022692"/>
    </source>
</evidence>
<dbReference type="InterPro" id="IPR010664">
    <property type="entry name" value="LipoPS_assembly_LptC-rel"/>
</dbReference>
<gene>
    <name evidence="6" type="ORF">COMA2_100046</name>
</gene>
<dbReference type="InterPro" id="IPR026265">
    <property type="entry name" value="LptC"/>
</dbReference>
<dbReference type="Gene3D" id="2.60.450.10">
    <property type="entry name" value="Lipopolysaccharide (LPS) transport protein A like domain"/>
    <property type="match status" value="1"/>
</dbReference>
<evidence type="ECO:0000313" key="6">
    <source>
        <dbReference type="EMBL" id="CUS32295.1"/>
    </source>
</evidence>
<dbReference type="Pfam" id="PF06835">
    <property type="entry name" value="LptC"/>
    <property type="match status" value="1"/>
</dbReference>
<evidence type="ECO:0008006" key="8">
    <source>
        <dbReference type="Google" id="ProtNLM"/>
    </source>
</evidence>
<evidence type="ECO:0000256" key="2">
    <source>
        <dbReference type="ARBA" id="ARBA00022519"/>
    </source>
</evidence>
<keyword evidence="1" id="KW-1003">Cell membrane</keyword>
<name>A0A0S4L3X4_9BACT</name>
<dbReference type="PANTHER" id="PTHR37481:SF1">
    <property type="entry name" value="LIPOPOLYSACCHARIDE EXPORT SYSTEM PROTEIN LPTC"/>
    <property type="match status" value="1"/>
</dbReference>